<dbReference type="SUPFAM" id="SSF46955">
    <property type="entry name" value="Putative DNA-binding domain"/>
    <property type="match status" value="1"/>
</dbReference>
<evidence type="ECO:0000259" key="5">
    <source>
        <dbReference type="Pfam" id="PF05181"/>
    </source>
</evidence>
<gene>
    <name evidence="6" type="ORF">CYMTET_41622</name>
</gene>
<dbReference type="PANTHER" id="PTHR10142">
    <property type="entry name" value="DNA REPAIR PROTEIN COMPLEMENTING XP-A CELLS"/>
    <property type="match status" value="1"/>
</dbReference>
<keyword evidence="2" id="KW-0862">Zinc</keyword>
<reference evidence="6 7" key="1">
    <citation type="journal article" date="2015" name="Genome Biol. Evol.">
        <title>Comparative Genomics of a Bacterivorous Green Alga Reveals Evolutionary Causalities and Consequences of Phago-Mixotrophic Mode of Nutrition.</title>
        <authorList>
            <person name="Burns J.A."/>
            <person name="Paasch A."/>
            <person name="Narechania A."/>
            <person name="Kim E."/>
        </authorList>
    </citation>
    <scope>NUCLEOTIDE SEQUENCE [LARGE SCALE GENOMIC DNA]</scope>
    <source>
        <strain evidence="6 7">PLY_AMNH</strain>
    </source>
</reference>
<evidence type="ECO:0000313" key="7">
    <source>
        <dbReference type="Proteomes" id="UP001190700"/>
    </source>
</evidence>
<dbReference type="InterPro" id="IPR000465">
    <property type="entry name" value="XPA/RAD14"/>
</dbReference>
<dbReference type="GO" id="GO:0000110">
    <property type="term" value="C:nucleotide-excision repair factor 1 complex"/>
    <property type="evidence" value="ECO:0007669"/>
    <property type="project" value="TreeGrafter"/>
</dbReference>
<dbReference type="GO" id="GO:0000715">
    <property type="term" value="P:nucleotide-excision repair, DNA damage recognition"/>
    <property type="evidence" value="ECO:0007669"/>
    <property type="project" value="TreeGrafter"/>
</dbReference>
<dbReference type="GO" id="GO:1901255">
    <property type="term" value="P:nucleotide-excision repair involved in interstrand cross-link repair"/>
    <property type="evidence" value="ECO:0007669"/>
    <property type="project" value="TreeGrafter"/>
</dbReference>
<dbReference type="NCBIfam" id="TIGR00598">
    <property type="entry name" value="rad14"/>
    <property type="match status" value="1"/>
</dbReference>
<keyword evidence="7" id="KW-1185">Reference proteome</keyword>
<name>A0AAE0F2G3_9CHLO</name>
<feature type="domain" description="XPA C-terminal" evidence="5">
    <location>
        <begin position="123"/>
        <end position="171"/>
    </location>
</feature>
<dbReference type="PANTHER" id="PTHR10142:SF0">
    <property type="entry name" value="DNA REPAIR PROTEIN COMPLEMENTING XP-A CELLS"/>
    <property type="match status" value="1"/>
</dbReference>
<dbReference type="Proteomes" id="UP001190700">
    <property type="component" value="Unassembled WGS sequence"/>
</dbReference>
<dbReference type="GO" id="GO:0003684">
    <property type="term" value="F:damaged DNA binding"/>
    <property type="evidence" value="ECO:0007669"/>
    <property type="project" value="InterPro"/>
</dbReference>
<evidence type="ECO:0000313" key="6">
    <source>
        <dbReference type="EMBL" id="KAK3248932.1"/>
    </source>
</evidence>
<dbReference type="GO" id="GO:0070914">
    <property type="term" value="P:UV-damage excision repair"/>
    <property type="evidence" value="ECO:0007669"/>
    <property type="project" value="TreeGrafter"/>
</dbReference>
<dbReference type="Gene3D" id="3.90.530.10">
    <property type="entry name" value="XPA C-terminal domain"/>
    <property type="match status" value="1"/>
</dbReference>
<dbReference type="InterPro" id="IPR009061">
    <property type="entry name" value="DNA-bd_dom_put_sf"/>
</dbReference>
<comment type="caution">
    <text evidence="6">The sequence shown here is derived from an EMBL/GenBank/DDBJ whole genome shotgun (WGS) entry which is preliminary data.</text>
</comment>
<dbReference type="EMBL" id="LGRX02027684">
    <property type="protein sequence ID" value="KAK3248932.1"/>
    <property type="molecule type" value="Genomic_DNA"/>
</dbReference>
<organism evidence="6 7">
    <name type="scientific">Cymbomonas tetramitiformis</name>
    <dbReference type="NCBI Taxonomy" id="36881"/>
    <lineage>
        <taxon>Eukaryota</taxon>
        <taxon>Viridiplantae</taxon>
        <taxon>Chlorophyta</taxon>
        <taxon>Pyramimonadophyceae</taxon>
        <taxon>Pyramimonadales</taxon>
        <taxon>Pyramimonadaceae</taxon>
        <taxon>Cymbomonas</taxon>
    </lineage>
</organism>
<feature type="compositionally biased region" description="Basic and acidic residues" evidence="4">
    <location>
        <begin position="186"/>
        <end position="197"/>
    </location>
</feature>
<evidence type="ECO:0000256" key="3">
    <source>
        <dbReference type="ARBA" id="ARBA00023242"/>
    </source>
</evidence>
<comment type="subcellular location">
    <subcellularLocation>
        <location evidence="1">Nucleus</location>
    </subcellularLocation>
</comment>
<feature type="region of interest" description="Disordered" evidence="4">
    <location>
        <begin position="183"/>
        <end position="215"/>
    </location>
</feature>
<evidence type="ECO:0000256" key="1">
    <source>
        <dbReference type="ARBA" id="ARBA00004123"/>
    </source>
</evidence>
<dbReference type="InterPro" id="IPR037129">
    <property type="entry name" value="XPA_sf"/>
</dbReference>
<keyword evidence="3" id="KW-0539">Nucleus</keyword>
<accession>A0AAE0F2G3</accession>
<evidence type="ECO:0000256" key="4">
    <source>
        <dbReference type="SAM" id="MobiDB-lite"/>
    </source>
</evidence>
<dbReference type="InterPro" id="IPR022656">
    <property type="entry name" value="XPA_C"/>
</dbReference>
<proteinExistence type="predicted"/>
<sequence length="262" mass="30188">MLHAFAYRALSQRDSQVFFKEETHWLLAKGDPCWCCVPEKLTGRCSLWRSSKQISSRSVSRTFVNDMSSHNRGIPALPRNEISLQNAHHDRRCHECSCLSIDQVIFDAFGAQVCRKCKQSSGYELLPKSKAKERYLLTDTDLANSNLPTLSRSNPQNRNWNAMNLYLRRQVEEVAFRKYGGPQQIEEERDRQFEKRMSQHASRKRKLQKQAPQEAKLASVRARIEDDTPHDHVYDETPTENADGTCTKTCSVCGMAVTYEEL</sequence>
<evidence type="ECO:0000256" key="2">
    <source>
        <dbReference type="ARBA" id="ARBA00022833"/>
    </source>
</evidence>
<dbReference type="GO" id="GO:0006284">
    <property type="term" value="P:base-excision repair"/>
    <property type="evidence" value="ECO:0007669"/>
    <property type="project" value="TreeGrafter"/>
</dbReference>
<dbReference type="AlphaFoldDB" id="A0AAE0F2G3"/>
<protein>
    <recommendedName>
        <fullName evidence="5">XPA C-terminal domain-containing protein</fullName>
    </recommendedName>
</protein>
<dbReference type="Pfam" id="PF05181">
    <property type="entry name" value="XPA_C"/>
    <property type="match status" value="1"/>
</dbReference>